<feature type="transmembrane region" description="Helical" evidence="1">
    <location>
        <begin position="75"/>
        <end position="94"/>
    </location>
</feature>
<evidence type="ECO:0000313" key="2">
    <source>
        <dbReference type="EMBL" id="TQS84246.1"/>
    </source>
</evidence>
<proteinExistence type="predicted"/>
<reference evidence="2" key="1">
    <citation type="submission" date="2016-03" db="EMBL/GenBank/DDBJ databases">
        <authorList>
            <person name="Borrel G."/>
            <person name="Mccann A."/>
            <person name="O'Toole P.W."/>
        </authorList>
    </citation>
    <scope>NUCLEOTIDE SEQUENCE</scope>
    <source>
        <strain evidence="2">183</strain>
    </source>
</reference>
<evidence type="ECO:0000256" key="1">
    <source>
        <dbReference type="SAM" id="Phobius"/>
    </source>
</evidence>
<feature type="transmembrane region" description="Helical" evidence="1">
    <location>
        <begin position="130"/>
        <end position="159"/>
    </location>
</feature>
<evidence type="ECO:0000313" key="3">
    <source>
        <dbReference type="Proteomes" id="UP000752814"/>
    </source>
</evidence>
<protein>
    <recommendedName>
        <fullName evidence="4">PAP2 superfamily protein</fullName>
    </recommendedName>
</protein>
<evidence type="ECO:0008006" key="4">
    <source>
        <dbReference type="Google" id="ProtNLM"/>
    </source>
</evidence>
<gene>
    <name evidence="2" type="ORF">A3207_09125</name>
</gene>
<sequence>MNRKKIAKCVSAITQAPIVALILLSIIYASHAFVSQVSMVLGVIFLTVIPILSIFTWSKYIGETHGNISNKSDRLVPYIVSIISYFIYWVILICLNSDKVLTFVAVSYSIGTLVLFIINMWCKVSAHASGVAIACSLLICIFGIYGLISLLILPVVLWSRFTLKKHTWSQLILGMCTGFVVPICIYTIAVFL</sequence>
<dbReference type="AlphaFoldDB" id="A0A8J8PDZ0"/>
<dbReference type="EMBL" id="LVVT01000003">
    <property type="protein sequence ID" value="TQS84246.1"/>
    <property type="molecule type" value="Genomic_DNA"/>
</dbReference>
<feature type="transmembrane region" description="Helical" evidence="1">
    <location>
        <begin position="12"/>
        <end position="31"/>
    </location>
</feature>
<comment type="caution">
    <text evidence="2">The sequence shown here is derived from an EMBL/GenBank/DDBJ whole genome shotgun (WGS) entry which is preliminary data.</text>
</comment>
<keyword evidence="1" id="KW-0472">Membrane</keyword>
<keyword evidence="1" id="KW-1133">Transmembrane helix</keyword>
<feature type="transmembrane region" description="Helical" evidence="1">
    <location>
        <begin position="171"/>
        <end position="191"/>
    </location>
</feature>
<keyword evidence="1" id="KW-0812">Transmembrane</keyword>
<feature type="transmembrane region" description="Helical" evidence="1">
    <location>
        <begin position="37"/>
        <end position="55"/>
    </location>
</feature>
<accession>A0A8J8PDZ0</accession>
<organism evidence="2 3">
    <name type="scientific">Candidatus Methanomassiliicoccus intestinalis</name>
    <dbReference type="NCBI Taxonomy" id="1406512"/>
    <lineage>
        <taxon>Archaea</taxon>
        <taxon>Methanobacteriati</taxon>
        <taxon>Thermoplasmatota</taxon>
        <taxon>Thermoplasmata</taxon>
        <taxon>Methanomassiliicoccales</taxon>
        <taxon>Methanomassiliicoccaceae</taxon>
        <taxon>Methanomassiliicoccus</taxon>
    </lineage>
</organism>
<dbReference type="Proteomes" id="UP000752814">
    <property type="component" value="Unassembled WGS sequence"/>
</dbReference>
<feature type="transmembrane region" description="Helical" evidence="1">
    <location>
        <begin position="100"/>
        <end position="118"/>
    </location>
</feature>
<name>A0A8J8PDZ0_9ARCH</name>